<organism evidence="1 2">
    <name type="scientific">Cenococcum geophilum 1.58</name>
    <dbReference type="NCBI Taxonomy" id="794803"/>
    <lineage>
        <taxon>Eukaryota</taxon>
        <taxon>Fungi</taxon>
        <taxon>Dikarya</taxon>
        <taxon>Ascomycota</taxon>
        <taxon>Pezizomycotina</taxon>
        <taxon>Dothideomycetes</taxon>
        <taxon>Pleosporomycetidae</taxon>
        <taxon>Gloniales</taxon>
        <taxon>Gloniaceae</taxon>
        <taxon>Cenococcum</taxon>
    </lineage>
</organism>
<dbReference type="EMBL" id="KV748309">
    <property type="protein sequence ID" value="OCK86567.1"/>
    <property type="molecule type" value="Genomic_DNA"/>
</dbReference>
<dbReference type="Proteomes" id="UP000250078">
    <property type="component" value="Unassembled WGS sequence"/>
</dbReference>
<sequence>MALWVVVNDKELANMTGVRERLWGYSKNVGMISGYSMGYYLWELATMMQNTRFFSAGMLLHSVCALVLLIVFYQPFFHFYTPWFILYHLSVPFLHIHWFCDVLDMTGSNLQLCNGLALLSIFFWSRIICGNYQSLALYQDLWTAYCNNYSPPHFDSGIARLYDGNSYDEYQLWFAGVLHVTGCLIALARSIAKTLHNFRYITVPMIARRLMAGLRGTAAEKETPSTEVEFEIQRLWADILEIDVDAIGVNDNFFQLGGDSIQAVMLVAAARARGLQFTVADVFATPTMSDLSLLTAQIEKPANIHLMPFKLLSEHGVADTILDETAILCNVQRDSIEDSYSCTPLQEALMTLSLRMAGAYVARHLIELESVLDIDRFRAAWETVMESSPILRTRIIQSKSCRTMLQVVVKEHSSWAVSSDLDAYLESDKQLTMGFGEPLNRCAIVEDASSARRCLVWTMHHAIYDGWSLSLIAKNLVQVYEGAALPSPTKFNRFIEYVVNTNGDAAREFWQSQLSGSQPSTFPAVPDARYHIMVDRFYSRMIPVSKTTNMNITTPTIIRAAWALLMSKYEQSNTVVIGVTMAGRNAPVSGIEDIIGPTIATMPIRVNIDPGQRIGTYLEAIQKQSTTMIPFEQYGLQNIKALSAETQSACEFQNLLVIHPTIWRKDIRGIGTAKLYSNELANDKTYPLVMECTITTDGIQTMASFDCKMADEHQIGRVTGQFEHVLKQLLSESSEVRVGDVRTLSQTDQRDIWAWNRECPEAVDACVHELVAQQVLARPDASAVCGWDASFSYRELDELSTRLAHHLVGLGVGPETFVPLCFEKSAWAVVAMLAVLKAGGAYVSLNPSHPMSRNQDMICELSASVLLTGSSCHEKFGTLVPHTICVSWASVKHLPTVKGALRNVAKDNTAFIVFTSGSTGKPKGIVMNHGAFCTSSKAHAAALCITRESRVMQFASYTYDVSMGEIFTTLMHGGCVCVPSEEDRLNNLARAINNMNANWLFLTPTVAGILQPPSVPRLKVLVLGGEHATTDNVKTWANQVTLINSYGPAECAIWTSCTAGLEVGADPANLGRRVGGIPWVAEVNDSNKLSPIGCVGELLIEGPILAREYLNNQEKTAAAFIEDPPWAEHFGPGRRRRFYKTGDLVRYNSDGTLNFIGRKDTQVKLHGQRLEPGEVEHYLTSNNQVSNAMVIMPMKGYCQGRLVAVIAFQESTFTSRSGSKSALGTIGNRNLQLVDKSQKEIVAMQITRIRKHLSSQIPTYMVPTLWIVVEAIPLTTSGKLDRVRVGKWVQEMDEEMYSQIVDVEIEETMRPMTTMDRQLQDVLAQVLNLPEERISLNRSFLSLGGDSITAMQVVSRARAKGIAVKVQDILQSQTISQLALVATTSNPSSMLQGDEVDTVFDLSPIQQMYFEMEGQNANRSNYHFNQSFFLRLTREVLAQDLARAIETLVRQHSMLRARFRRAEDGRWGQLITKDAAESYRLSVHEVTGQGEVTAIIAASQASLDFENGPVFAADMFNVADDGQLLFLVAHHLVIDLVSWRVILQEIEEMLESGALSVKRSFPFQAWCKLQAEHAQQHLIPSKVLPFDIAPADYAYWGMANQANVYGDMVSESFTTDADMTSTLLGSCHKALGTEPVEVFVATLLHAFRQTFIDRAMPTVFSEGHGREPWDQEVDLSGTIGWFTTMAPLHVPVLDGADVVDMVRRTKDTRRRLPGNGWPYFTSRFLNIEGAKAFGSHFPMEILFNYLGRYQQLEREDGLLRLEPQVAEVAVPDVGQGVQRLALFEISVVVVQGVAYFRIVYNRNMQRQPDVGRWMRAWEQSLQEAAERLSRMSVERTLSDFPLLSLTYPGLDKVKNELLRVVGVASFDDVEDIYPCSPMQQGLLLNQIRTPGVYKVAFTFKVISSQPRAPVEVEKLLLAWQKVVDRHAILRTVFVDSVSKEGLFDQLVLRRVATRTVRKVCAGADTEALAALGEQEPMDYSEARPPHQLTVCQMTSGKVFCKLEISHAIIDATSRQVLLRDLNLAYEGALPSSLGMLYSDYIKYVQDRPHAIAMEFWKEYLAGVKPCVFPLSSEGTMEARQLKSMDIDLNVMPGRLRAFCDSTGVTVSTVLKTVWALILRCYTGSDQVCFGYLTSGRDVAVDGIEDAIGPFINMLVCCMDMRATSQMKQLIEQVQVDYLAGLEHQHCSLAQIQHGLNLSGRPLFNTAMSIQRMPSDNAERQTTLLFQGVGGHDPTEYDIVVTGMTSNKDVSISLSYWSSSLTDWQAVNLASAFAKAFQSVLDGDWPLSKLDLFSDRNWSQVLKWNRECPEAVDACVHELVAQQVLARPDASAVCGWDASFSYRELDDLSTRLAHHLMGLGVGPETFVPLCFEKSAWMIVAMLAVLKAGGACVPLNPQYPIGRLQAIIASLDADLVISSPSNAVLFEGIVNTIVPIASSSLPKRLIALPGKVESYQPAFVVFTSGSTGKPKGIVLEHAAFCTSARDHGADMRLGVDSRVLQFAAYTFDVSLGEIFSTLIHGGCVCVPSEEDRMNDLAGVINRMNVNWAYFTSSVANLLRPADVPNLNTLSVGGEAVTREVVTRWAGSVYLINIYGPAECTIWSTCLRGLKRDTSPANIGRGVGSVSWVVDATNHERLVPIGCVGELLIEGPILARGYLNDSEKTAAAFIEDPAWAEHFRPGRRRRFYKTGDLVRYNSDGTLNFIGRKDTQVKLHGQRLELGEVEHHLTSNDQVSNTMVIMPMKGYCQGRLVAIIAFQESAFTSRSDSKSTPGMIGNRNLQLVDKSQKEIIRMQITRIRKHLSSQIPTYMAPTLWIVVEAIPLTTSGKLDRARVGQWAQEMDEEMYSQIVDVEVEETMGPMTTMDRQLQDVLAQVLNLPEERISLNRSFLSLGGDSITAMQVASRARAKGIAVKVQDILQSQTISQLALVATTSNPSSMLQGDEVDTVFDLSPIQQMYFEMEGQNANRFNYHFNQSFFLRLTREVQAQDLARAIETLVRQHSMLRARFRRTEDGRWGQLITKDAAESYRFGVHEVTGQGEVTATVAASQASLDFENGPVFAADMFNVAGDGQLLFLVAHHLVIDLVSWRVILQEIEEMLESGALSAKRPFPFQAWCKLQAEHAQQHLIPSKVLPFDVAPADYAYWGMTNQANDYGDVVSESFIVDADMTSTLLGSCHKALGTEPVEVFIATLLHAFRQTFVDRAMPTVFSEGHGREPWGQEVDLSGTVGWFTTMAPLHVPVLDGADVVDMVRRTKDTRRRLPGNGWSYFTSRFLNVEGTKAFGSHFPMEILFNYLGRYQQLEREDGLLRLEPQATEVAVPDVGQGVQRLALFEISVVVVQGVAYFRIVYNRNMQRQPDVGRWMRAWEQSLQEAAERLSRMDVERTLSDFPLLLLTYPGLDKVKNELLKVVGVASFDDVEDIYPCSPMQQGLLLGQTRTPGVYQVAFTFEVISSQPRAPVEVEKLLLAWQKVVDRHAILRTVFIDSVSKEGLFDQIVLRRVATRTVRKVCAGADTEALAALGEQEPMDYSEARPPHQLTVCQTISGKVFCKLEISHTIIDATSRQVLLRDLNLAYEGALPNSLGMLYSDYIKYVQDRPHAIAMEFWKEYLAGVKPCVFPLLSEGTMEARQLKSMDIDLNVMPGRVRAFCNSTGVTVSTVLKTVWALILRCYTGSDQVCFGYLTSGRDVAVDGIEDAIGPFINMLVCCMDMRATSQLKQLIEQVQADYLAGLEHQHCSLAQIQRGLNLSGRPLFNTAMSIQRMPSDNAERQTTLLFQGVSGYDPTEYDIVVTGVASDRDVSISLSYWSSSLTDWQAVNLASAFAKAFQSVLDGDRPLSKLDLFSDRNWSQVLKWNRKCPEAVDACVHELVAQQVLARPDASAVCGWDASFSYRELDELSTRLAHHLVGLGVGPEMFVPLCFEKSAWAIVAMLAVLKAGGAYVSLNPSHPMSRNQDMICELSASVLLTGSSCHEKFGTLVPPYNLCQLGIG</sequence>
<keyword evidence="2" id="KW-1185">Reference proteome</keyword>
<accession>A0ACC8EK76</accession>
<protein>
    <submittedName>
        <fullName evidence="1">Nonribosomal peptide synthetase</fullName>
    </submittedName>
</protein>
<evidence type="ECO:0000313" key="1">
    <source>
        <dbReference type="EMBL" id="OCK86567.1"/>
    </source>
</evidence>
<reference evidence="1 2" key="1">
    <citation type="journal article" date="2016" name="Nat. Commun.">
        <title>Ectomycorrhizal ecology is imprinted in the genome of the dominant symbiotic fungus Cenococcum geophilum.</title>
        <authorList>
            <consortium name="DOE Joint Genome Institute"/>
            <person name="Peter M."/>
            <person name="Kohler A."/>
            <person name="Ohm R.A."/>
            <person name="Kuo A."/>
            <person name="Krutzmann J."/>
            <person name="Morin E."/>
            <person name="Arend M."/>
            <person name="Barry K.W."/>
            <person name="Binder M."/>
            <person name="Choi C."/>
            <person name="Clum A."/>
            <person name="Copeland A."/>
            <person name="Grisel N."/>
            <person name="Haridas S."/>
            <person name="Kipfer T."/>
            <person name="LaButti K."/>
            <person name="Lindquist E."/>
            <person name="Lipzen A."/>
            <person name="Maire R."/>
            <person name="Meier B."/>
            <person name="Mihaltcheva S."/>
            <person name="Molinier V."/>
            <person name="Murat C."/>
            <person name="Poggeler S."/>
            <person name="Quandt C.A."/>
            <person name="Sperisen C."/>
            <person name="Tritt A."/>
            <person name="Tisserant E."/>
            <person name="Crous P.W."/>
            <person name="Henrissat B."/>
            <person name="Nehls U."/>
            <person name="Egli S."/>
            <person name="Spatafora J.W."/>
            <person name="Grigoriev I.V."/>
            <person name="Martin F.M."/>
        </authorList>
    </citation>
    <scope>NUCLEOTIDE SEQUENCE [LARGE SCALE GENOMIC DNA]</scope>
    <source>
        <strain evidence="1 2">1.58</strain>
    </source>
</reference>
<evidence type="ECO:0000313" key="2">
    <source>
        <dbReference type="Proteomes" id="UP000250078"/>
    </source>
</evidence>
<gene>
    <name evidence="1" type="primary">nps12</name>
    <name evidence="1" type="ORF">K441DRAFT_701851</name>
</gene>
<name>A0ACC8EK76_9PEZI</name>
<proteinExistence type="predicted"/>